<reference evidence="2" key="1">
    <citation type="submission" date="2021-01" db="EMBL/GenBank/DDBJ databases">
        <title>Whole genome shotgun sequence of Sinosporangium siamense NBRC 109515.</title>
        <authorList>
            <person name="Komaki H."/>
            <person name="Tamura T."/>
        </authorList>
    </citation>
    <scope>NUCLEOTIDE SEQUENCE</scope>
    <source>
        <strain evidence="2">NBRC 109515</strain>
    </source>
</reference>
<dbReference type="AlphaFoldDB" id="A0A919RD06"/>
<evidence type="ECO:0000313" key="3">
    <source>
        <dbReference type="Proteomes" id="UP000606172"/>
    </source>
</evidence>
<gene>
    <name evidence="2" type="ORF">Ssi02_14130</name>
</gene>
<sequence>MSLGFTAMRGFAVTLAAAGLVLTGCSGDDGAKTKAADSGSQGGGLVEVLGSLSAKGSAARYLEYGDMAHWRAIGAANDAGATGDRRWVSAMGVGLGNIALRADVVTQQTGINVYKVDRVVAYGMPPENALRLEGAFAVDDIKSKLTTLGAKPRTMGGQEGLTFTKDNQIDMNGPMVKIGLMNQLNQVVVTDKALVAGAAAAPVEAGLASSGSLKDSADHTAVASCLGDVAAALIAAPPQVAGVKLYGLGLRKPAAPGDPAVNVVCALPLVPEIKNNFTSKFTPQAKVLRDAVDGIEHDEVSAGGQTVLRATVKIKPDGPAILVQQLFLRNQLASLIDPAAPVDPAGAVMPGS</sequence>
<organism evidence="2 3">
    <name type="scientific">Sinosporangium siamense</name>
    <dbReference type="NCBI Taxonomy" id="1367973"/>
    <lineage>
        <taxon>Bacteria</taxon>
        <taxon>Bacillati</taxon>
        <taxon>Actinomycetota</taxon>
        <taxon>Actinomycetes</taxon>
        <taxon>Streptosporangiales</taxon>
        <taxon>Streptosporangiaceae</taxon>
        <taxon>Sinosporangium</taxon>
    </lineage>
</organism>
<keyword evidence="3" id="KW-1185">Reference proteome</keyword>
<evidence type="ECO:0000313" key="2">
    <source>
        <dbReference type="EMBL" id="GII91182.1"/>
    </source>
</evidence>
<accession>A0A919RD06</accession>
<feature type="signal peptide" evidence="1">
    <location>
        <begin position="1"/>
        <end position="18"/>
    </location>
</feature>
<name>A0A919RD06_9ACTN</name>
<evidence type="ECO:0008006" key="4">
    <source>
        <dbReference type="Google" id="ProtNLM"/>
    </source>
</evidence>
<protein>
    <recommendedName>
        <fullName evidence="4">Lipoprotein</fullName>
    </recommendedName>
</protein>
<evidence type="ECO:0000256" key="1">
    <source>
        <dbReference type="SAM" id="SignalP"/>
    </source>
</evidence>
<dbReference type="Proteomes" id="UP000606172">
    <property type="component" value="Unassembled WGS sequence"/>
</dbReference>
<feature type="chain" id="PRO_5038942046" description="Lipoprotein" evidence="1">
    <location>
        <begin position="19"/>
        <end position="352"/>
    </location>
</feature>
<comment type="caution">
    <text evidence="2">The sequence shown here is derived from an EMBL/GenBank/DDBJ whole genome shotgun (WGS) entry which is preliminary data.</text>
</comment>
<dbReference type="EMBL" id="BOOW01000008">
    <property type="protein sequence ID" value="GII91182.1"/>
    <property type="molecule type" value="Genomic_DNA"/>
</dbReference>
<proteinExistence type="predicted"/>
<keyword evidence="1" id="KW-0732">Signal</keyword>